<evidence type="ECO:0000313" key="1">
    <source>
        <dbReference type="EMBL" id="MEP0867425.1"/>
    </source>
</evidence>
<organism evidence="1 2">
    <name type="scientific">Funiculus sociatus GB2-A5</name>
    <dbReference type="NCBI Taxonomy" id="2933946"/>
    <lineage>
        <taxon>Bacteria</taxon>
        <taxon>Bacillati</taxon>
        <taxon>Cyanobacteriota</taxon>
        <taxon>Cyanophyceae</taxon>
        <taxon>Coleofasciculales</taxon>
        <taxon>Coleofasciculaceae</taxon>
        <taxon>Funiculus</taxon>
    </lineage>
</organism>
<sequence>MDAIQSDLSQPPLQGEWLTPPSLVGKGVGGLGLYWTSTEKHYIYGAGVATDLSPVLLILPITHLDD</sequence>
<name>A0ABV0JW36_9CYAN</name>
<proteinExistence type="predicted"/>
<accession>A0ABV0JW36</accession>
<dbReference type="Proteomes" id="UP001442494">
    <property type="component" value="Unassembled WGS sequence"/>
</dbReference>
<comment type="caution">
    <text evidence="1">The sequence shown here is derived from an EMBL/GenBank/DDBJ whole genome shotgun (WGS) entry which is preliminary data.</text>
</comment>
<keyword evidence="2" id="KW-1185">Reference proteome</keyword>
<reference evidence="1 2" key="1">
    <citation type="submission" date="2022-04" db="EMBL/GenBank/DDBJ databases">
        <title>Positive selection, recombination, and allopatry shape intraspecific diversity of widespread and dominant cyanobacteria.</title>
        <authorList>
            <person name="Wei J."/>
            <person name="Shu W."/>
            <person name="Hu C."/>
        </authorList>
    </citation>
    <scope>NUCLEOTIDE SEQUENCE [LARGE SCALE GENOMIC DNA]</scope>
    <source>
        <strain evidence="1 2">GB2-A5</strain>
    </source>
</reference>
<dbReference type="EMBL" id="JAMPKK010000070">
    <property type="protein sequence ID" value="MEP0867425.1"/>
    <property type="molecule type" value="Genomic_DNA"/>
</dbReference>
<gene>
    <name evidence="1" type="ORF">NDI37_23525</name>
</gene>
<protein>
    <submittedName>
        <fullName evidence="1">Uncharacterized protein</fullName>
    </submittedName>
</protein>
<evidence type="ECO:0000313" key="2">
    <source>
        <dbReference type="Proteomes" id="UP001442494"/>
    </source>
</evidence>